<reference evidence="7 8" key="1">
    <citation type="submission" date="2020-08" db="EMBL/GenBank/DDBJ databases">
        <title>Genome sequence of Sphingomonas lutea KCTC 23642T.</title>
        <authorList>
            <person name="Hyun D.-W."/>
            <person name="Bae J.-W."/>
        </authorList>
    </citation>
    <scope>NUCLEOTIDE SEQUENCE [LARGE SCALE GENOMIC DNA]</scope>
    <source>
        <strain evidence="7 8">KCTC 23642</strain>
    </source>
</reference>
<keyword evidence="4 6" id="KW-0408">Iron</keyword>
<evidence type="ECO:0000256" key="4">
    <source>
        <dbReference type="ARBA" id="ARBA00023004"/>
    </source>
</evidence>
<keyword evidence="2 6" id="KW-0547">Nucleotide-binding</keyword>
<dbReference type="FunFam" id="3.40.50.300:FF:001119">
    <property type="entry name" value="Iron-sulfur cluster carrier protein"/>
    <property type="match status" value="1"/>
</dbReference>
<dbReference type="AlphaFoldDB" id="A0A7G9SKZ8"/>
<dbReference type="InterPro" id="IPR027417">
    <property type="entry name" value="P-loop_NTPase"/>
</dbReference>
<dbReference type="PANTHER" id="PTHR42961:SF2">
    <property type="entry name" value="IRON-SULFUR PROTEIN NUBPL"/>
    <property type="match status" value="1"/>
</dbReference>
<keyword evidence="5 6" id="KW-0411">Iron-sulfur</keyword>
<dbReference type="PANTHER" id="PTHR42961">
    <property type="entry name" value="IRON-SULFUR PROTEIN NUBPL"/>
    <property type="match status" value="1"/>
</dbReference>
<name>A0A7G9SKZ8_9SPHN</name>
<evidence type="ECO:0000256" key="6">
    <source>
        <dbReference type="HAMAP-Rule" id="MF_02040"/>
    </source>
</evidence>
<evidence type="ECO:0000256" key="3">
    <source>
        <dbReference type="ARBA" id="ARBA00022840"/>
    </source>
</evidence>
<evidence type="ECO:0000256" key="1">
    <source>
        <dbReference type="ARBA" id="ARBA00022723"/>
    </source>
</evidence>
<evidence type="ECO:0000313" key="8">
    <source>
        <dbReference type="Proteomes" id="UP000515971"/>
    </source>
</evidence>
<sequence length="338" mass="34627">MFIADNYRKAKARKTVASRKLALISRPVSDRAALPHPERIRSHRVADGVATIIADASGLSQSEAKSLEDDLRTAALAQAGVTEARVALTAAQPSRTLIAIGSGKGGVGKSTVSANLAVALARMGKKVGLIDADVYGPSQPTLLGTDAKPTAENDQLIPVSAHGLKFLSLGQLVSPGHALAWRGPMATGALAKLVEADWSDAELLLVDLPPGTGDVQLSLIQKSRPAGAVIVSTPQDLSLIDARRAVDLFNKMSVPVLGIIENMATYACPHCGEASHPFGTGGAEAAAAEMGVPFLGRLPLSIAIGEESDAGRPPAAGAGPDSDAFAAIATKLLAAVTH</sequence>
<dbReference type="GO" id="GO:0016226">
    <property type="term" value="P:iron-sulfur cluster assembly"/>
    <property type="evidence" value="ECO:0007669"/>
    <property type="project" value="InterPro"/>
</dbReference>
<dbReference type="GO" id="GO:0016887">
    <property type="term" value="F:ATP hydrolysis activity"/>
    <property type="evidence" value="ECO:0007669"/>
    <property type="project" value="UniProtKB-UniRule"/>
</dbReference>
<comment type="function">
    <text evidence="6">Binds and transfers iron-sulfur (Fe-S) clusters to target apoproteins. Can hydrolyze ATP.</text>
</comment>
<evidence type="ECO:0000256" key="2">
    <source>
        <dbReference type="ARBA" id="ARBA00022741"/>
    </source>
</evidence>
<comment type="subunit">
    <text evidence="6">Homodimer.</text>
</comment>
<dbReference type="GO" id="GO:0051539">
    <property type="term" value="F:4 iron, 4 sulfur cluster binding"/>
    <property type="evidence" value="ECO:0007669"/>
    <property type="project" value="TreeGrafter"/>
</dbReference>
<keyword evidence="3 6" id="KW-0067">ATP-binding</keyword>
<keyword evidence="6" id="KW-0378">Hydrolase</keyword>
<protein>
    <recommendedName>
        <fullName evidence="6">Iron-sulfur cluster carrier protein</fullName>
    </recommendedName>
</protein>
<dbReference type="InterPro" id="IPR033756">
    <property type="entry name" value="YlxH/NBP35"/>
</dbReference>
<keyword evidence="1 6" id="KW-0479">Metal-binding</keyword>
<dbReference type="KEGG" id="slut:H9L13_04060"/>
<feature type="binding site" evidence="6">
    <location>
        <begin position="103"/>
        <end position="110"/>
    </location>
    <ligand>
        <name>ATP</name>
        <dbReference type="ChEBI" id="CHEBI:30616"/>
    </ligand>
</feature>
<dbReference type="EMBL" id="CP060718">
    <property type="protein sequence ID" value="QNN68523.1"/>
    <property type="molecule type" value="Genomic_DNA"/>
</dbReference>
<dbReference type="GO" id="GO:0005524">
    <property type="term" value="F:ATP binding"/>
    <property type="evidence" value="ECO:0007669"/>
    <property type="project" value="UniProtKB-UniRule"/>
</dbReference>
<dbReference type="InterPro" id="IPR044304">
    <property type="entry name" value="NUBPL-like"/>
</dbReference>
<dbReference type="SUPFAM" id="SSF52540">
    <property type="entry name" value="P-loop containing nucleoside triphosphate hydrolases"/>
    <property type="match status" value="1"/>
</dbReference>
<dbReference type="GO" id="GO:0140663">
    <property type="term" value="F:ATP-dependent FeS chaperone activity"/>
    <property type="evidence" value="ECO:0007669"/>
    <property type="project" value="InterPro"/>
</dbReference>
<comment type="similarity">
    <text evidence="6">Belongs to the Mrp/NBP35 ATP-binding proteins family.</text>
</comment>
<dbReference type="Gene3D" id="3.40.50.300">
    <property type="entry name" value="P-loop containing nucleotide triphosphate hydrolases"/>
    <property type="match status" value="1"/>
</dbReference>
<evidence type="ECO:0000256" key="5">
    <source>
        <dbReference type="ARBA" id="ARBA00023014"/>
    </source>
</evidence>
<keyword evidence="8" id="KW-1185">Reference proteome</keyword>
<dbReference type="InterPro" id="IPR019591">
    <property type="entry name" value="Mrp/NBP35_ATP-bd"/>
</dbReference>
<gene>
    <name evidence="7" type="ORF">H9L13_04060</name>
</gene>
<dbReference type="Pfam" id="PF10609">
    <property type="entry name" value="ParA"/>
    <property type="match status" value="1"/>
</dbReference>
<proteinExistence type="inferred from homology"/>
<dbReference type="HAMAP" id="MF_02040">
    <property type="entry name" value="Mrp_NBP35"/>
    <property type="match status" value="1"/>
</dbReference>
<dbReference type="Proteomes" id="UP000515971">
    <property type="component" value="Chromosome"/>
</dbReference>
<dbReference type="CDD" id="cd02037">
    <property type="entry name" value="Mrp_NBP35"/>
    <property type="match status" value="1"/>
</dbReference>
<accession>A0A7G9SKZ8</accession>
<evidence type="ECO:0000313" key="7">
    <source>
        <dbReference type="EMBL" id="QNN68523.1"/>
    </source>
</evidence>
<dbReference type="GO" id="GO:0046872">
    <property type="term" value="F:metal ion binding"/>
    <property type="evidence" value="ECO:0007669"/>
    <property type="project" value="UniProtKB-KW"/>
</dbReference>
<organism evidence="7 8">
    <name type="scientific">Sphingomonas lutea</name>
    <dbReference type="NCBI Taxonomy" id="1045317"/>
    <lineage>
        <taxon>Bacteria</taxon>
        <taxon>Pseudomonadati</taxon>
        <taxon>Pseudomonadota</taxon>
        <taxon>Alphaproteobacteria</taxon>
        <taxon>Sphingomonadales</taxon>
        <taxon>Sphingomonadaceae</taxon>
        <taxon>Sphingomonas</taxon>
    </lineage>
</organism>